<protein>
    <submittedName>
        <fullName evidence="1">Uncharacterized protein</fullName>
    </submittedName>
</protein>
<sequence>MHGAAKTYYAHMSNSQHESFQSFYGLMGTNGDGRVSISEYSAFIREQGYDYVPSNLFGLLDKNNTGYLDYEECITFFYMVTCNRITITTMHTPTSWTTMISSTPNHGRIHGHEAGVGLSNSYHGWIFAGQQIRGFPIQRNNLGVASYAEALMGHKEEQKDKESFDATFKVLSTGDDWLLRSAVAKLHKMMVVETLVKGVQSRIGSIVEARSMGGRSILLTFIDSQTRDVCIFEKWWERWFNSITEESKEDGAKYQNRITSNISAIGVDDNHMENSMAKDDPKQDMVDDDPIEDSD</sequence>
<name>A0ACB7YZH9_9ERIC</name>
<keyword evidence="2" id="KW-1185">Reference proteome</keyword>
<accession>A0ACB7YZH9</accession>
<organism evidence="1 2">
    <name type="scientific">Vaccinium darrowii</name>
    <dbReference type="NCBI Taxonomy" id="229202"/>
    <lineage>
        <taxon>Eukaryota</taxon>
        <taxon>Viridiplantae</taxon>
        <taxon>Streptophyta</taxon>
        <taxon>Embryophyta</taxon>
        <taxon>Tracheophyta</taxon>
        <taxon>Spermatophyta</taxon>
        <taxon>Magnoliopsida</taxon>
        <taxon>eudicotyledons</taxon>
        <taxon>Gunneridae</taxon>
        <taxon>Pentapetalae</taxon>
        <taxon>asterids</taxon>
        <taxon>Ericales</taxon>
        <taxon>Ericaceae</taxon>
        <taxon>Vaccinioideae</taxon>
        <taxon>Vaccinieae</taxon>
        <taxon>Vaccinium</taxon>
    </lineage>
</organism>
<evidence type="ECO:0000313" key="1">
    <source>
        <dbReference type="EMBL" id="KAH7858674.1"/>
    </source>
</evidence>
<reference evidence="1 2" key="1">
    <citation type="journal article" date="2021" name="Hortic Res">
        <title>High-quality reference genome and annotation aids understanding of berry development for evergreen blueberry (Vaccinium darrowii).</title>
        <authorList>
            <person name="Yu J."/>
            <person name="Hulse-Kemp A.M."/>
            <person name="Babiker E."/>
            <person name="Staton M."/>
        </authorList>
    </citation>
    <scope>NUCLEOTIDE SEQUENCE [LARGE SCALE GENOMIC DNA]</scope>
    <source>
        <strain evidence="2">cv. NJ 8807/NJ 8810</strain>
        <tissue evidence="1">Young leaf</tissue>
    </source>
</reference>
<dbReference type="EMBL" id="CM037153">
    <property type="protein sequence ID" value="KAH7858674.1"/>
    <property type="molecule type" value="Genomic_DNA"/>
</dbReference>
<evidence type="ECO:0000313" key="2">
    <source>
        <dbReference type="Proteomes" id="UP000828048"/>
    </source>
</evidence>
<gene>
    <name evidence="1" type="ORF">Vadar_026540</name>
</gene>
<proteinExistence type="predicted"/>
<comment type="caution">
    <text evidence="1">The sequence shown here is derived from an EMBL/GenBank/DDBJ whole genome shotgun (WGS) entry which is preliminary data.</text>
</comment>
<dbReference type="Proteomes" id="UP000828048">
    <property type="component" value="Chromosome 3"/>
</dbReference>